<proteinExistence type="inferred from homology"/>
<accession>C1ABB0</accession>
<dbReference type="EMBL" id="AP009153">
    <property type="protein sequence ID" value="BAH39516.1"/>
    <property type="molecule type" value="Genomic_DNA"/>
</dbReference>
<dbReference type="PANTHER" id="PTHR10655:SF17">
    <property type="entry name" value="LYSOPHOSPHOLIPASE-LIKE PROTEIN 1"/>
    <property type="match status" value="1"/>
</dbReference>
<dbReference type="InterPro" id="IPR003140">
    <property type="entry name" value="PLipase/COase/thioEstase"/>
</dbReference>
<protein>
    <submittedName>
        <fullName evidence="4">Phospholipase/carboxylesterase family protein</fullName>
    </submittedName>
</protein>
<feature type="domain" description="Phospholipase/carboxylesterase/thioesterase" evidence="3">
    <location>
        <begin position="26"/>
        <end position="223"/>
    </location>
</feature>
<dbReference type="STRING" id="379066.GAU_2474"/>
<evidence type="ECO:0000256" key="1">
    <source>
        <dbReference type="ARBA" id="ARBA00006499"/>
    </source>
</evidence>
<dbReference type="KEGG" id="gau:GAU_2474"/>
<organism evidence="4 5">
    <name type="scientific">Gemmatimonas aurantiaca (strain DSM 14586 / JCM 11422 / NBRC 100505 / T-27)</name>
    <dbReference type="NCBI Taxonomy" id="379066"/>
    <lineage>
        <taxon>Bacteria</taxon>
        <taxon>Pseudomonadati</taxon>
        <taxon>Gemmatimonadota</taxon>
        <taxon>Gemmatimonadia</taxon>
        <taxon>Gemmatimonadales</taxon>
        <taxon>Gemmatimonadaceae</taxon>
        <taxon>Gemmatimonas</taxon>
    </lineage>
</organism>
<gene>
    <name evidence="4" type="ordered locus">GAU_2474</name>
</gene>
<dbReference type="MEROPS" id="S09.025"/>
<dbReference type="InterPro" id="IPR050565">
    <property type="entry name" value="LYPA1-2/EST-like"/>
</dbReference>
<dbReference type="HOGENOM" id="CLU_049413_4_0_0"/>
<evidence type="ECO:0000259" key="3">
    <source>
        <dbReference type="Pfam" id="PF02230"/>
    </source>
</evidence>
<dbReference type="Pfam" id="PF02230">
    <property type="entry name" value="Abhydrolase_2"/>
    <property type="match status" value="1"/>
</dbReference>
<name>C1ABB0_GEMAT</name>
<dbReference type="eggNOG" id="COG0400">
    <property type="taxonomic scope" value="Bacteria"/>
</dbReference>
<dbReference type="Gene3D" id="3.40.50.1820">
    <property type="entry name" value="alpha/beta hydrolase"/>
    <property type="match status" value="1"/>
</dbReference>
<dbReference type="PANTHER" id="PTHR10655">
    <property type="entry name" value="LYSOPHOSPHOLIPASE-RELATED"/>
    <property type="match status" value="1"/>
</dbReference>
<evidence type="ECO:0000256" key="2">
    <source>
        <dbReference type="ARBA" id="ARBA00022801"/>
    </source>
</evidence>
<reference evidence="5" key="1">
    <citation type="submission" date="2006-03" db="EMBL/GenBank/DDBJ databases">
        <title>Complete genome sequence of Gemmatimonas aurantiaca T-27 that represents a novel phylum Gemmatimonadetes.</title>
        <authorList>
            <person name="Takasaki K."/>
            <person name="Ichikawa N."/>
            <person name="Miura H."/>
            <person name="Matsushita S."/>
            <person name="Watanabe Y."/>
            <person name="Oguchi A."/>
            <person name="Ankai A."/>
            <person name="Yashiro I."/>
            <person name="Takahashi M."/>
            <person name="Terui Y."/>
            <person name="Fukui S."/>
            <person name="Yokoyama H."/>
            <person name="Tanikawa S."/>
            <person name="Hanada S."/>
            <person name="Kamagata Y."/>
            <person name="Fujita N."/>
        </authorList>
    </citation>
    <scope>NUCLEOTIDE SEQUENCE [LARGE SCALE GENOMIC DNA]</scope>
    <source>
        <strain evidence="5">T-27 / DSM 14586 / JCM 11422 / NBRC 100505</strain>
    </source>
</reference>
<dbReference type="InterPro" id="IPR029058">
    <property type="entry name" value="AB_hydrolase_fold"/>
</dbReference>
<evidence type="ECO:0000313" key="4">
    <source>
        <dbReference type="EMBL" id="BAH39516.1"/>
    </source>
</evidence>
<dbReference type="AlphaFoldDB" id="C1ABB0"/>
<keyword evidence="2" id="KW-0378">Hydrolase</keyword>
<dbReference type="Proteomes" id="UP000002209">
    <property type="component" value="Chromosome"/>
</dbReference>
<comment type="similarity">
    <text evidence="1">Belongs to the AB hydrolase superfamily. AB hydrolase 2 family.</text>
</comment>
<keyword evidence="5" id="KW-1185">Reference proteome</keyword>
<dbReference type="GO" id="GO:0016787">
    <property type="term" value="F:hydrolase activity"/>
    <property type="evidence" value="ECO:0007669"/>
    <property type="project" value="UniProtKB-KW"/>
</dbReference>
<evidence type="ECO:0000313" key="5">
    <source>
        <dbReference type="Proteomes" id="UP000002209"/>
    </source>
</evidence>
<sequence>MMTSITVTGPHAGMAPVLDGVPLADARMALILVHGRGGTAEGMVPVARAARATDAALIAPRAKDNSWYPYRFLAPQEENQPWLDSALASVEHAVLMAAAAGIPATRTILVGFSQGACLSLEYAAHAAQQGRVPVAGVVALAGALIGDPALDRVADPASANVLADARVILACGDADPHIPEALVRRSAEYFAALGAQTDLRIYPGVGHDIVGDQIEALRTLVETVRAELPA</sequence>
<dbReference type="SUPFAM" id="SSF53474">
    <property type="entry name" value="alpha/beta-Hydrolases"/>
    <property type="match status" value="1"/>
</dbReference>